<reference evidence="2 3" key="1">
    <citation type="submission" date="2021-06" db="EMBL/GenBank/DDBJ databases">
        <authorList>
            <person name="Palmer J.M."/>
        </authorList>
    </citation>
    <scope>NUCLEOTIDE SEQUENCE [LARGE SCALE GENOMIC DNA]</scope>
    <source>
        <strain evidence="2 3">AS_MEX2019</strain>
        <tissue evidence="2">Muscle</tissue>
    </source>
</reference>
<dbReference type="EMBL" id="JAHRIP010035361">
    <property type="protein sequence ID" value="MEQ2293930.1"/>
    <property type="molecule type" value="Genomic_DNA"/>
</dbReference>
<keyword evidence="1" id="KW-0472">Membrane</keyword>
<proteinExistence type="predicted"/>
<protein>
    <submittedName>
        <fullName evidence="2">Uncharacterized protein</fullName>
    </submittedName>
</protein>
<keyword evidence="3" id="KW-1185">Reference proteome</keyword>
<accession>A0ABV0YKH8</accession>
<comment type="caution">
    <text evidence="2">The sequence shown here is derived from an EMBL/GenBank/DDBJ whole genome shotgun (WGS) entry which is preliminary data.</text>
</comment>
<keyword evidence="1" id="KW-1133">Transmembrane helix</keyword>
<name>A0ABV0YKH8_9TELE</name>
<feature type="transmembrane region" description="Helical" evidence="1">
    <location>
        <begin position="21"/>
        <end position="47"/>
    </location>
</feature>
<evidence type="ECO:0000256" key="1">
    <source>
        <dbReference type="SAM" id="Phobius"/>
    </source>
</evidence>
<sequence>MIKRHTSALSGQLRHLRFFRLRSNGVLFLHFCFGGLLEFYHVCWVTLVDPHTLPCKRVNKLHNLLTRNKLHNCGSTTEQETNFSSLRSSVMYLQLEKSTSVTCDIHAQI</sequence>
<keyword evidence="1" id="KW-0812">Transmembrane</keyword>
<dbReference type="Proteomes" id="UP001469553">
    <property type="component" value="Unassembled WGS sequence"/>
</dbReference>
<evidence type="ECO:0000313" key="2">
    <source>
        <dbReference type="EMBL" id="MEQ2293930.1"/>
    </source>
</evidence>
<organism evidence="2 3">
    <name type="scientific">Ameca splendens</name>
    <dbReference type="NCBI Taxonomy" id="208324"/>
    <lineage>
        <taxon>Eukaryota</taxon>
        <taxon>Metazoa</taxon>
        <taxon>Chordata</taxon>
        <taxon>Craniata</taxon>
        <taxon>Vertebrata</taxon>
        <taxon>Euteleostomi</taxon>
        <taxon>Actinopterygii</taxon>
        <taxon>Neopterygii</taxon>
        <taxon>Teleostei</taxon>
        <taxon>Neoteleostei</taxon>
        <taxon>Acanthomorphata</taxon>
        <taxon>Ovalentaria</taxon>
        <taxon>Atherinomorphae</taxon>
        <taxon>Cyprinodontiformes</taxon>
        <taxon>Goodeidae</taxon>
        <taxon>Ameca</taxon>
    </lineage>
</organism>
<gene>
    <name evidence="2" type="ORF">AMECASPLE_038498</name>
</gene>
<evidence type="ECO:0000313" key="3">
    <source>
        <dbReference type="Proteomes" id="UP001469553"/>
    </source>
</evidence>